<accession>A0A367WDJ3</accession>
<organism evidence="1 2">
    <name type="scientific">Thalassospira profundimaris</name>
    <dbReference type="NCBI Taxonomy" id="502049"/>
    <lineage>
        <taxon>Bacteria</taxon>
        <taxon>Pseudomonadati</taxon>
        <taxon>Pseudomonadota</taxon>
        <taxon>Alphaproteobacteria</taxon>
        <taxon>Rhodospirillales</taxon>
        <taxon>Thalassospiraceae</taxon>
        <taxon>Thalassospira</taxon>
    </lineage>
</organism>
<evidence type="ECO:0000313" key="1">
    <source>
        <dbReference type="EMBL" id="RCK39525.1"/>
    </source>
</evidence>
<dbReference type="EMBL" id="JPWF01000001">
    <property type="protein sequence ID" value="RCK39525.1"/>
    <property type="molecule type" value="Genomic_DNA"/>
</dbReference>
<protein>
    <submittedName>
        <fullName evidence="1">Uncharacterized protein</fullName>
    </submittedName>
</protein>
<dbReference type="Proteomes" id="UP000253226">
    <property type="component" value="Unassembled WGS sequence"/>
</dbReference>
<sequence length="71" mass="8118">MFFRLVIRINRSASGSNFRLVTDDAGIFHPEENTGRPKSPVSAGLTVVQCFLMEIRALTPKYRKKWSNKSF</sequence>
<comment type="caution">
    <text evidence="1">The sequence shown here is derived from an EMBL/GenBank/DDBJ whole genome shotgun (WGS) entry which is preliminary data.</text>
</comment>
<dbReference type="AlphaFoldDB" id="A0A367WDJ3"/>
<name>A0A367WDJ3_9PROT</name>
<gene>
    <name evidence="1" type="ORF">TH19_00230</name>
</gene>
<proteinExistence type="predicted"/>
<evidence type="ECO:0000313" key="2">
    <source>
        <dbReference type="Proteomes" id="UP000253226"/>
    </source>
</evidence>
<reference evidence="1 2" key="1">
    <citation type="submission" date="2014-07" db="EMBL/GenBank/DDBJ databases">
        <title>Draft genome sequence of Thalassospira profundimaris 35.</title>
        <authorList>
            <person name="Lai Q."/>
            <person name="Shao Z."/>
        </authorList>
    </citation>
    <scope>NUCLEOTIDE SEQUENCE [LARGE SCALE GENOMIC DNA]</scope>
    <source>
        <strain evidence="1 2">35</strain>
    </source>
</reference>